<feature type="signal peptide" evidence="3">
    <location>
        <begin position="1"/>
        <end position="29"/>
    </location>
</feature>
<feature type="compositionally biased region" description="Basic residues" evidence="1">
    <location>
        <begin position="998"/>
        <end position="1008"/>
    </location>
</feature>
<dbReference type="OrthoDB" id="10070678at2759"/>
<feature type="compositionally biased region" description="Low complexity" evidence="1">
    <location>
        <begin position="1103"/>
        <end position="1116"/>
    </location>
</feature>
<dbReference type="PANTHER" id="PTHR46560:SF11">
    <property type="entry name" value="GH09980P"/>
    <property type="match status" value="1"/>
</dbReference>
<feature type="region of interest" description="Disordered" evidence="1">
    <location>
        <begin position="862"/>
        <end position="1044"/>
    </location>
</feature>
<feature type="region of interest" description="Disordered" evidence="1">
    <location>
        <begin position="219"/>
        <end position="244"/>
    </location>
</feature>
<proteinExistence type="predicted"/>
<protein>
    <recommendedName>
        <fullName evidence="6">ZP domain-containing protein</fullName>
    </recommendedName>
</protein>
<evidence type="ECO:0000256" key="1">
    <source>
        <dbReference type="SAM" id="MobiDB-lite"/>
    </source>
</evidence>
<keyword evidence="2" id="KW-1133">Transmembrane helix</keyword>
<feature type="compositionally biased region" description="Low complexity" evidence="1">
    <location>
        <begin position="866"/>
        <end position="876"/>
    </location>
</feature>
<feature type="compositionally biased region" description="Pro residues" evidence="1">
    <location>
        <begin position="376"/>
        <end position="388"/>
    </location>
</feature>
<evidence type="ECO:0008006" key="6">
    <source>
        <dbReference type="Google" id="ProtNLM"/>
    </source>
</evidence>
<feature type="region of interest" description="Disordered" evidence="1">
    <location>
        <begin position="507"/>
        <end position="531"/>
    </location>
</feature>
<keyword evidence="2" id="KW-0472">Membrane</keyword>
<feature type="compositionally biased region" description="Polar residues" evidence="1">
    <location>
        <begin position="974"/>
        <end position="987"/>
    </location>
</feature>
<feature type="compositionally biased region" description="Polar residues" evidence="1">
    <location>
        <begin position="1028"/>
        <end position="1044"/>
    </location>
</feature>
<dbReference type="EMBL" id="KZ309422">
    <property type="protein sequence ID" value="KAG8238730.1"/>
    <property type="molecule type" value="Genomic_DNA"/>
</dbReference>
<feature type="compositionally biased region" description="Low complexity" evidence="1">
    <location>
        <begin position="507"/>
        <end position="522"/>
    </location>
</feature>
<keyword evidence="5" id="KW-1185">Reference proteome</keyword>
<sequence>MASLHVVRRGPGAALPFLALLLLASSCVGQSNYASQGNSIEFEAPSEENNFGLPQQTILDGKVTKLDDLSPVELKFDSPFFGIAYADFDRNSACMVHGKGALTYTLDLPLKGCGTVQNPQRVFTNNVVVRFHPGLEMDGDEVITVVCRYPPPQAPAPPLTLPRVVPPATAAASEPPLKGFHILLIICAILFLTLLLLGLGCSYYCLRHRRAAPLLLPPSRPPSSATTQGPLPFHSSAASTASSDATKLSSGTISMFEGLKIPRVQAGSASLPAAAVVHASTASDTLPSDYPSESLSSEEEMEVDGRRLISTRAMVNRRPSTLSSAGSFENAAYQREEETVQTATAVYSDTDVARIATPPAVVPPKFDVSLRVKRAPPAPPSPPPPPSSPSVLSDVTSIASAMRQQERNLTTILEREESSRMPPPMPLLQPPPTTTFSYVPELHPPPATVTIAARPPPPPSNVYSRVVKSPQQQYTYSQQREWSEIQAARDIEDDTEILRGVQIIESPPRLRASPPPRSLASLNTENTDTRSVSEIIESAPSKPYYAASPPPPPIMPTGVKVMQSSVLEDRMDAVSETGELPEPPVVVSRRPEIISHVVDDVFLRTVTEKRTIEDIERRRRAVTNVNPPPQPPPPKKWDVVIRNYPDPNPPPPAPSSVASSSTLCWERQSDFTDAASDYQGPPEENLPQPEPLQRESTPPRPRYSSETVQREMTRETETTRPLPPMIPAKELGQVPNWDVLIRVLEPPPVSIDSPRVERALSEGTTDYDTAPETDNDTDSVRTPVPEDFAETEEEVTSRLVKTTLTEADREKWRQIITTESTLRTLLTEATVREDFERIRRDSRYQTLFEPHKWDVIIRVLAPPPSSASSSQGGRSRPPYRRSKSTEWDNRSRRSSLPTLYEYDSDTAASSVSTRRPPEDEIDGGTGVRRAPSSPARSRRGRAPSSVYSDAPFSVSEVVVDHSRPDPGDAMSDASGHTVTSTGSSFFNQAGPGQPRQHYLPRKGARFQRRRFEDSEEDDEEEERMTGSLVRSVSQPSLARSASEFTEQWAVEKRGYGDFYDDEDFFEDGMSSPRSGRSRTSSGVASAVRRARRQAEINSQMKHSSSAELLAASSSRSNMATREASLPIGSIRMTTTTLESESVRRVVRDSWYDEERKE</sequence>
<comment type="caution">
    <text evidence="4">The sequence shown here is derived from an EMBL/GenBank/DDBJ whole genome shotgun (WGS) entry which is preliminary data.</text>
</comment>
<feature type="region of interest" description="Disordered" evidence="1">
    <location>
        <begin position="620"/>
        <end position="729"/>
    </location>
</feature>
<organism evidence="4 5">
    <name type="scientific">Ladona fulva</name>
    <name type="common">Scarce chaser dragonfly</name>
    <name type="synonym">Libellula fulva</name>
    <dbReference type="NCBI Taxonomy" id="123851"/>
    <lineage>
        <taxon>Eukaryota</taxon>
        <taxon>Metazoa</taxon>
        <taxon>Ecdysozoa</taxon>
        <taxon>Arthropoda</taxon>
        <taxon>Hexapoda</taxon>
        <taxon>Insecta</taxon>
        <taxon>Pterygota</taxon>
        <taxon>Palaeoptera</taxon>
        <taxon>Odonata</taxon>
        <taxon>Epiprocta</taxon>
        <taxon>Anisoptera</taxon>
        <taxon>Libelluloidea</taxon>
        <taxon>Libellulidae</taxon>
        <taxon>Ladona</taxon>
    </lineage>
</organism>
<feature type="region of interest" description="Disordered" evidence="1">
    <location>
        <begin position="372"/>
        <end position="394"/>
    </location>
</feature>
<dbReference type="PANTHER" id="PTHR46560">
    <property type="entry name" value="CYPHER, ISOFORM B"/>
    <property type="match status" value="1"/>
</dbReference>
<reference evidence="4" key="2">
    <citation type="submission" date="2017-10" db="EMBL/GenBank/DDBJ databases">
        <title>Ladona fulva Genome sequencing and assembly.</title>
        <authorList>
            <person name="Murali S."/>
            <person name="Richards S."/>
            <person name="Bandaranaike D."/>
            <person name="Bellair M."/>
            <person name="Blankenburg K."/>
            <person name="Chao H."/>
            <person name="Dinh H."/>
            <person name="Doddapaneni H."/>
            <person name="Dugan-Rocha S."/>
            <person name="Elkadiri S."/>
            <person name="Gnanaolivu R."/>
            <person name="Hernandez B."/>
            <person name="Skinner E."/>
            <person name="Javaid M."/>
            <person name="Lee S."/>
            <person name="Li M."/>
            <person name="Ming W."/>
            <person name="Munidasa M."/>
            <person name="Muniz J."/>
            <person name="Nguyen L."/>
            <person name="Hughes D."/>
            <person name="Osuji N."/>
            <person name="Pu L.-L."/>
            <person name="Puazo M."/>
            <person name="Qu C."/>
            <person name="Quiroz J."/>
            <person name="Raj R."/>
            <person name="Weissenberger G."/>
            <person name="Xin Y."/>
            <person name="Zou X."/>
            <person name="Han Y."/>
            <person name="Worley K."/>
            <person name="Muzny D."/>
            <person name="Gibbs R."/>
        </authorList>
    </citation>
    <scope>NUCLEOTIDE SEQUENCE</scope>
    <source>
        <strain evidence="4">Sampled in the wild</strain>
    </source>
</reference>
<feature type="compositionally biased region" description="Low complexity" evidence="1">
    <location>
        <begin position="235"/>
        <end position="244"/>
    </location>
</feature>
<feature type="region of interest" description="Disordered" evidence="1">
    <location>
        <begin position="1066"/>
        <end position="1127"/>
    </location>
</feature>
<evidence type="ECO:0000256" key="3">
    <source>
        <dbReference type="SAM" id="SignalP"/>
    </source>
</evidence>
<feature type="compositionally biased region" description="Basic and acidic residues" evidence="1">
    <location>
        <begin position="708"/>
        <end position="718"/>
    </location>
</feature>
<dbReference type="Proteomes" id="UP000792457">
    <property type="component" value="Unassembled WGS sequence"/>
</dbReference>
<keyword evidence="2" id="KW-0812">Transmembrane</keyword>
<keyword evidence="3" id="KW-0732">Signal</keyword>
<accession>A0A8K0P7C3</accession>
<gene>
    <name evidence="4" type="ORF">J437_LFUL016001</name>
</gene>
<feature type="transmembrane region" description="Helical" evidence="2">
    <location>
        <begin position="182"/>
        <end position="206"/>
    </location>
</feature>
<evidence type="ECO:0000313" key="4">
    <source>
        <dbReference type="EMBL" id="KAG8238730.1"/>
    </source>
</evidence>
<name>A0A8K0P7C3_LADFU</name>
<reference evidence="4" key="1">
    <citation type="submission" date="2013-04" db="EMBL/GenBank/DDBJ databases">
        <authorList>
            <person name="Qu J."/>
            <person name="Murali S.C."/>
            <person name="Bandaranaike D."/>
            <person name="Bellair M."/>
            <person name="Blankenburg K."/>
            <person name="Chao H."/>
            <person name="Dinh H."/>
            <person name="Doddapaneni H."/>
            <person name="Downs B."/>
            <person name="Dugan-Rocha S."/>
            <person name="Elkadiri S."/>
            <person name="Gnanaolivu R.D."/>
            <person name="Hernandez B."/>
            <person name="Javaid M."/>
            <person name="Jayaseelan J.C."/>
            <person name="Lee S."/>
            <person name="Li M."/>
            <person name="Ming W."/>
            <person name="Munidasa M."/>
            <person name="Muniz J."/>
            <person name="Nguyen L."/>
            <person name="Ongeri F."/>
            <person name="Osuji N."/>
            <person name="Pu L.-L."/>
            <person name="Puazo M."/>
            <person name="Qu C."/>
            <person name="Quiroz J."/>
            <person name="Raj R."/>
            <person name="Weissenberger G."/>
            <person name="Xin Y."/>
            <person name="Zou X."/>
            <person name="Han Y."/>
            <person name="Richards S."/>
            <person name="Worley K."/>
            <person name="Muzny D."/>
            <person name="Gibbs R."/>
        </authorList>
    </citation>
    <scope>NUCLEOTIDE SEQUENCE</scope>
    <source>
        <strain evidence="4">Sampled in the wild</strain>
    </source>
</reference>
<evidence type="ECO:0000313" key="5">
    <source>
        <dbReference type="Proteomes" id="UP000792457"/>
    </source>
</evidence>
<feature type="compositionally biased region" description="Acidic residues" evidence="1">
    <location>
        <begin position="1013"/>
        <end position="1022"/>
    </location>
</feature>
<feature type="compositionally biased region" description="Low complexity" evidence="1">
    <location>
        <begin position="1067"/>
        <end position="1087"/>
    </location>
</feature>
<feature type="region of interest" description="Disordered" evidence="1">
    <location>
        <begin position="763"/>
        <end position="782"/>
    </location>
</feature>
<evidence type="ECO:0000256" key="2">
    <source>
        <dbReference type="SAM" id="Phobius"/>
    </source>
</evidence>
<dbReference type="AlphaFoldDB" id="A0A8K0P7C3"/>
<feature type="chain" id="PRO_5035468995" description="ZP domain-containing protein" evidence="3">
    <location>
        <begin position="30"/>
        <end position="1157"/>
    </location>
</feature>